<dbReference type="SUPFAM" id="SSF46689">
    <property type="entry name" value="Homeodomain-like"/>
    <property type="match status" value="1"/>
</dbReference>
<dbReference type="PANTHER" id="PTHR11019:SF159">
    <property type="entry name" value="TRANSCRIPTIONAL REGULATOR-RELATED"/>
    <property type="match status" value="1"/>
</dbReference>
<keyword evidence="4" id="KW-0804">Transcription</keyword>
<dbReference type="CDD" id="cd06124">
    <property type="entry name" value="cupin_NimR-like_N"/>
    <property type="match status" value="1"/>
</dbReference>
<dbReference type="SMART" id="SM00342">
    <property type="entry name" value="HTH_ARAC"/>
    <property type="match status" value="1"/>
</dbReference>
<reference evidence="6 7" key="1">
    <citation type="submission" date="2014-07" db="EMBL/GenBank/DDBJ databases">
        <title>Complete Genome Sequence of Dyella japonica Strain A8 Isolated from Malaysian Tropical Soil.</title>
        <authorList>
            <person name="Hui R.K.H."/>
            <person name="Chen J.-W."/>
            <person name="Chan K.-G."/>
            <person name="Leung F.C.C."/>
        </authorList>
    </citation>
    <scope>NUCLEOTIDE SEQUENCE [LARGE SCALE GENOMIC DNA]</scope>
    <source>
        <strain evidence="6 7">A8</strain>
    </source>
</reference>
<dbReference type="PATRIC" id="fig|1217721.7.peg.766"/>
<dbReference type="RefSeq" id="WP_019463598.1">
    <property type="nucleotide sequence ID" value="NZ_ALOY01000057.1"/>
</dbReference>
<dbReference type="InterPro" id="IPR003313">
    <property type="entry name" value="AraC-bd"/>
</dbReference>
<evidence type="ECO:0000256" key="1">
    <source>
        <dbReference type="ARBA" id="ARBA00022491"/>
    </source>
</evidence>
<proteinExistence type="predicted"/>
<dbReference type="PANTHER" id="PTHR11019">
    <property type="entry name" value="HTH-TYPE TRANSCRIPTIONAL REGULATOR NIMR"/>
    <property type="match status" value="1"/>
</dbReference>
<gene>
    <name evidence="6" type="ORF">HY57_03660</name>
</gene>
<dbReference type="STRING" id="1217721.HY57_03660"/>
<dbReference type="Pfam" id="PF02311">
    <property type="entry name" value="AraC_binding"/>
    <property type="match status" value="1"/>
</dbReference>
<evidence type="ECO:0000256" key="3">
    <source>
        <dbReference type="ARBA" id="ARBA00023125"/>
    </source>
</evidence>
<protein>
    <submittedName>
        <fullName evidence="6">AraC family transcriptional regulator</fullName>
    </submittedName>
</protein>
<dbReference type="OrthoDB" id="9804543at2"/>
<sequence>MGHVTEKDEAQFHALIERLDGPSVIAYWTEGEASSEYSENTRQYDWHSHARGQLYCVESGLVHVRTAQGSWLLPPHRAGWMPAGVEHTVTLSGAMSGWGVFVTPLECGCLPAAPCVIGVTELMRALVRRASSWVWERELDESQERITRVLLEEICRARHEPLHLPMPTDRRALRIAVALLENPNDNRGLDEWAVWAGLSPRSLSRLFRSETALSFAQWRQLARLSRGLERLADGEPVSSVADALGYASVSAFVAMFRRSFGQPPARYFAAQAGQ</sequence>
<dbReference type="GO" id="GO:0003700">
    <property type="term" value="F:DNA-binding transcription factor activity"/>
    <property type="evidence" value="ECO:0007669"/>
    <property type="project" value="InterPro"/>
</dbReference>
<dbReference type="InterPro" id="IPR018062">
    <property type="entry name" value="HTH_AraC-typ_CS"/>
</dbReference>
<keyword evidence="7" id="KW-1185">Reference proteome</keyword>
<dbReference type="InterPro" id="IPR018060">
    <property type="entry name" value="HTH_AraC"/>
</dbReference>
<dbReference type="PROSITE" id="PS01124">
    <property type="entry name" value="HTH_ARAC_FAMILY_2"/>
    <property type="match status" value="1"/>
</dbReference>
<dbReference type="KEGG" id="dja:HY57_03660"/>
<dbReference type="InterPro" id="IPR009057">
    <property type="entry name" value="Homeodomain-like_sf"/>
</dbReference>
<dbReference type="Pfam" id="PF12833">
    <property type="entry name" value="HTH_18"/>
    <property type="match status" value="1"/>
</dbReference>
<keyword evidence="2" id="KW-0805">Transcription regulation</keyword>
<evidence type="ECO:0000256" key="4">
    <source>
        <dbReference type="ARBA" id="ARBA00023163"/>
    </source>
</evidence>
<dbReference type="PROSITE" id="PS00041">
    <property type="entry name" value="HTH_ARAC_FAMILY_1"/>
    <property type="match status" value="1"/>
</dbReference>
<evidence type="ECO:0000313" key="6">
    <source>
        <dbReference type="EMBL" id="AIF46417.1"/>
    </source>
</evidence>
<dbReference type="InterPro" id="IPR011051">
    <property type="entry name" value="RmlC_Cupin_sf"/>
</dbReference>
<dbReference type="AlphaFoldDB" id="A0A075JY82"/>
<dbReference type="Gene3D" id="1.10.10.60">
    <property type="entry name" value="Homeodomain-like"/>
    <property type="match status" value="1"/>
</dbReference>
<evidence type="ECO:0000313" key="7">
    <source>
        <dbReference type="Proteomes" id="UP000027987"/>
    </source>
</evidence>
<feature type="domain" description="HTH araC/xylS-type" evidence="5">
    <location>
        <begin position="173"/>
        <end position="270"/>
    </location>
</feature>
<dbReference type="SUPFAM" id="SSF51182">
    <property type="entry name" value="RmlC-like cupins"/>
    <property type="match status" value="1"/>
</dbReference>
<dbReference type="EMBL" id="CP008884">
    <property type="protein sequence ID" value="AIF46417.1"/>
    <property type="molecule type" value="Genomic_DNA"/>
</dbReference>
<dbReference type="HOGENOM" id="CLU_000445_87_0_6"/>
<dbReference type="Proteomes" id="UP000027987">
    <property type="component" value="Chromosome"/>
</dbReference>
<name>A0A075JY82_9GAMM</name>
<keyword evidence="3" id="KW-0238">DNA-binding</keyword>
<accession>A0A075JY82</accession>
<dbReference type="GO" id="GO:0043565">
    <property type="term" value="F:sequence-specific DNA binding"/>
    <property type="evidence" value="ECO:0007669"/>
    <property type="project" value="InterPro"/>
</dbReference>
<evidence type="ECO:0000256" key="2">
    <source>
        <dbReference type="ARBA" id="ARBA00023015"/>
    </source>
</evidence>
<dbReference type="FunFam" id="1.10.10.60:FF:000132">
    <property type="entry name" value="AraC family transcriptional regulator"/>
    <property type="match status" value="1"/>
</dbReference>
<keyword evidence="1" id="KW-0678">Repressor</keyword>
<evidence type="ECO:0000259" key="5">
    <source>
        <dbReference type="PROSITE" id="PS01124"/>
    </source>
</evidence>
<organism evidence="6 7">
    <name type="scientific">Dyella japonica A8</name>
    <dbReference type="NCBI Taxonomy" id="1217721"/>
    <lineage>
        <taxon>Bacteria</taxon>
        <taxon>Pseudomonadati</taxon>
        <taxon>Pseudomonadota</taxon>
        <taxon>Gammaproteobacteria</taxon>
        <taxon>Lysobacterales</taxon>
        <taxon>Rhodanobacteraceae</taxon>
        <taxon>Dyella</taxon>
    </lineage>
</organism>